<dbReference type="AlphaFoldDB" id="S9WCV4"/>
<keyword evidence="3" id="KW-1185">Reference proteome</keyword>
<dbReference type="GO" id="GO:0016740">
    <property type="term" value="F:transferase activity"/>
    <property type="evidence" value="ECO:0007669"/>
    <property type="project" value="UniProtKB-KW"/>
</dbReference>
<name>S9WCV4_9TRYP</name>
<feature type="compositionally biased region" description="Basic and acidic residues" evidence="1">
    <location>
        <begin position="59"/>
        <end position="69"/>
    </location>
</feature>
<feature type="region of interest" description="Disordered" evidence="1">
    <location>
        <begin position="59"/>
        <end position="82"/>
    </location>
</feature>
<sequence length="360" mass="40433">MLLVVEVVGVVNEEAVYEPTELRRVAVAEWREIRVPWQVGWVRQRPRVDPLQLARDQQVVHKEDGDRVRGQHGSPAVPDPRRLAPRLRRHGRVARRGWAAVQIVAQQVAVLHAVGNEGDIPLVHEHLRHVPLIEYVAGVVLAHPFRHDLSVRKDANRLNHVLLGGALNGQPAAVGRALHPHAFYRIVAELLREVLHVCLHDGAVADVQQRRARLSIFLLTQRRVARAAHLVVVRKAQLHDRCARLREAGEVGTEIVGHVALHHGPQLVRPLRLDGVRRVGIVKHAREVQVAAPLHLAVGHHRATAVDFGVRCPFIGQTLQLQLRVDRREKHMRGPDAFIILRQNLLSPYTVVLLGGIQCR</sequence>
<evidence type="ECO:0000313" key="2">
    <source>
        <dbReference type="EMBL" id="EPY33905.1"/>
    </source>
</evidence>
<organism evidence="2 3">
    <name type="scientific">Strigomonas culicis</name>
    <dbReference type="NCBI Taxonomy" id="28005"/>
    <lineage>
        <taxon>Eukaryota</taxon>
        <taxon>Discoba</taxon>
        <taxon>Euglenozoa</taxon>
        <taxon>Kinetoplastea</taxon>
        <taxon>Metakinetoplastina</taxon>
        <taxon>Trypanosomatida</taxon>
        <taxon>Trypanosomatidae</taxon>
        <taxon>Strigomonadinae</taxon>
        <taxon>Strigomonas</taxon>
    </lineage>
</organism>
<accession>S9WCV4</accession>
<protein>
    <submittedName>
        <fullName evidence="2">RNA editing 3' terminal uridylyl transferase 2</fullName>
    </submittedName>
</protein>
<evidence type="ECO:0000256" key="1">
    <source>
        <dbReference type="SAM" id="MobiDB-lite"/>
    </source>
</evidence>
<keyword evidence="2" id="KW-0808">Transferase</keyword>
<proteinExistence type="predicted"/>
<reference evidence="2 3" key="1">
    <citation type="journal article" date="2013" name="PLoS ONE">
        <title>Predicting the Proteins of Angomonas deanei, Strigomonas culicis and Their Respective Endosymbionts Reveals New Aspects of the Trypanosomatidae Family.</title>
        <authorList>
            <person name="Motta M.C."/>
            <person name="Martins A.C."/>
            <person name="de Souza S.S."/>
            <person name="Catta-Preta C.M."/>
            <person name="Silva R."/>
            <person name="Klein C.C."/>
            <person name="de Almeida L.G."/>
            <person name="de Lima Cunha O."/>
            <person name="Ciapina L.P."/>
            <person name="Brocchi M."/>
            <person name="Colabardini A.C."/>
            <person name="de Araujo Lima B."/>
            <person name="Machado C.R."/>
            <person name="de Almeida Soares C.M."/>
            <person name="Probst C.M."/>
            <person name="de Menezes C.B."/>
            <person name="Thompson C.E."/>
            <person name="Bartholomeu D.C."/>
            <person name="Gradia D.F."/>
            <person name="Pavoni D.P."/>
            <person name="Grisard E.C."/>
            <person name="Fantinatti-Garboggini F."/>
            <person name="Marchini F.K."/>
            <person name="Rodrigues-Luiz G.F."/>
            <person name="Wagner G."/>
            <person name="Goldman G.H."/>
            <person name="Fietto J.L."/>
            <person name="Elias M.C."/>
            <person name="Goldman M.H."/>
            <person name="Sagot M.F."/>
            <person name="Pereira M."/>
            <person name="Stoco P.H."/>
            <person name="de Mendonca-Neto R.P."/>
            <person name="Teixeira S.M."/>
            <person name="Maciel T.E."/>
            <person name="de Oliveira Mendes T.A."/>
            <person name="Urmenyi T.P."/>
            <person name="de Souza W."/>
            <person name="Schenkman S."/>
            <person name="de Vasconcelos A.T."/>
        </authorList>
    </citation>
    <scope>NUCLEOTIDE SEQUENCE [LARGE SCALE GENOMIC DNA]</scope>
</reference>
<comment type="caution">
    <text evidence="2">The sequence shown here is derived from an EMBL/GenBank/DDBJ whole genome shotgun (WGS) entry which is preliminary data.</text>
</comment>
<gene>
    <name evidence="2" type="ORF">STCU_01861</name>
</gene>
<evidence type="ECO:0000313" key="3">
    <source>
        <dbReference type="Proteomes" id="UP000015354"/>
    </source>
</evidence>
<dbReference type="EMBL" id="ATMH01001861">
    <property type="protein sequence ID" value="EPY33905.1"/>
    <property type="molecule type" value="Genomic_DNA"/>
</dbReference>
<dbReference type="Proteomes" id="UP000015354">
    <property type="component" value="Unassembled WGS sequence"/>
</dbReference>